<organism evidence="1 2">
    <name type="scientific">Microctonus aethiopoides</name>
    <dbReference type="NCBI Taxonomy" id="144406"/>
    <lineage>
        <taxon>Eukaryota</taxon>
        <taxon>Metazoa</taxon>
        <taxon>Ecdysozoa</taxon>
        <taxon>Arthropoda</taxon>
        <taxon>Hexapoda</taxon>
        <taxon>Insecta</taxon>
        <taxon>Pterygota</taxon>
        <taxon>Neoptera</taxon>
        <taxon>Endopterygota</taxon>
        <taxon>Hymenoptera</taxon>
        <taxon>Apocrita</taxon>
        <taxon>Ichneumonoidea</taxon>
        <taxon>Braconidae</taxon>
        <taxon>Euphorinae</taxon>
        <taxon>Microctonus</taxon>
    </lineage>
</organism>
<dbReference type="EMBL" id="JAQQBS010000001">
    <property type="protein sequence ID" value="KAK0175946.1"/>
    <property type="molecule type" value="Genomic_DNA"/>
</dbReference>
<accession>A0AA39KWA1</accession>
<reference evidence="1" key="1">
    <citation type="journal article" date="2023" name="bioRxiv">
        <title>Scaffold-level genome assemblies of two parasitoid biocontrol wasps reveal the parthenogenesis mechanism and an associated novel virus.</title>
        <authorList>
            <person name="Inwood S."/>
            <person name="Skelly J."/>
            <person name="Guhlin J."/>
            <person name="Harrop T."/>
            <person name="Goldson S."/>
            <person name="Dearden P."/>
        </authorList>
    </citation>
    <scope>NUCLEOTIDE SEQUENCE</scope>
    <source>
        <strain evidence="1">Irish</strain>
        <tissue evidence="1">Whole body</tissue>
    </source>
</reference>
<reference evidence="1" key="2">
    <citation type="submission" date="2023-03" db="EMBL/GenBank/DDBJ databases">
        <authorList>
            <person name="Inwood S.N."/>
            <person name="Skelly J.G."/>
            <person name="Guhlin J."/>
            <person name="Harrop T.W.R."/>
            <person name="Goldson S.G."/>
            <person name="Dearden P.K."/>
        </authorList>
    </citation>
    <scope>NUCLEOTIDE SEQUENCE</scope>
    <source>
        <strain evidence="1">Irish</strain>
        <tissue evidence="1">Whole body</tissue>
    </source>
</reference>
<dbReference type="AlphaFoldDB" id="A0AA39KWA1"/>
<keyword evidence="2" id="KW-1185">Reference proteome</keyword>
<gene>
    <name evidence="1" type="ORF">PV328_000135</name>
</gene>
<evidence type="ECO:0000313" key="2">
    <source>
        <dbReference type="Proteomes" id="UP001168990"/>
    </source>
</evidence>
<comment type="caution">
    <text evidence="1">The sequence shown here is derived from an EMBL/GenBank/DDBJ whole genome shotgun (WGS) entry which is preliminary data.</text>
</comment>
<name>A0AA39KWA1_9HYME</name>
<dbReference type="Proteomes" id="UP001168990">
    <property type="component" value="Unassembled WGS sequence"/>
</dbReference>
<sequence length="68" mass="8101">MESYKIEANYVQELDIVEISNYINVEIRRKRKNRALNTLSNQKHWDCHVCSRGCFCPVFRRGIDGRNL</sequence>
<proteinExistence type="predicted"/>
<evidence type="ECO:0000313" key="1">
    <source>
        <dbReference type="EMBL" id="KAK0175946.1"/>
    </source>
</evidence>
<protein>
    <submittedName>
        <fullName evidence="1">Uncharacterized protein</fullName>
    </submittedName>
</protein>